<evidence type="ECO:0000256" key="1">
    <source>
        <dbReference type="ARBA" id="ARBA00004141"/>
    </source>
</evidence>
<dbReference type="AlphaFoldDB" id="A0A258FU12"/>
<evidence type="ECO:0000256" key="7">
    <source>
        <dbReference type="SAM" id="Phobius"/>
    </source>
</evidence>
<comment type="similarity">
    <text evidence="2">Belongs to the TerC family.</text>
</comment>
<protein>
    <recommendedName>
        <fullName evidence="10">Integral membrane protein TerC</fullName>
    </recommendedName>
</protein>
<comment type="subcellular location">
    <subcellularLocation>
        <location evidence="1">Membrane</location>
        <topology evidence="1">Multi-pass membrane protein</topology>
    </subcellularLocation>
</comment>
<comment type="caution">
    <text evidence="8">The sequence shown here is derived from an EMBL/GenBank/DDBJ whole genome shotgun (WGS) entry which is preliminary data.</text>
</comment>
<dbReference type="Proteomes" id="UP000215595">
    <property type="component" value="Unassembled WGS sequence"/>
</dbReference>
<dbReference type="InterPro" id="IPR036259">
    <property type="entry name" value="MFS_trans_sf"/>
</dbReference>
<organism evidence="8 9">
    <name type="scientific">Brevundimonas subvibrioides</name>
    <dbReference type="NCBI Taxonomy" id="74313"/>
    <lineage>
        <taxon>Bacteria</taxon>
        <taxon>Pseudomonadati</taxon>
        <taxon>Pseudomonadota</taxon>
        <taxon>Alphaproteobacteria</taxon>
        <taxon>Caulobacterales</taxon>
        <taxon>Caulobacteraceae</taxon>
        <taxon>Brevundimonas</taxon>
    </lineage>
</organism>
<evidence type="ECO:0008006" key="10">
    <source>
        <dbReference type="Google" id="ProtNLM"/>
    </source>
</evidence>
<dbReference type="SUPFAM" id="SSF103473">
    <property type="entry name" value="MFS general substrate transporter"/>
    <property type="match status" value="1"/>
</dbReference>
<feature type="transmembrane region" description="Helical" evidence="7">
    <location>
        <begin position="192"/>
        <end position="215"/>
    </location>
</feature>
<dbReference type="PANTHER" id="PTHR30238">
    <property type="entry name" value="MEMBRANE BOUND PREDICTED REDOX MODULATOR"/>
    <property type="match status" value="1"/>
</dbReference>
<feature type="transmembrane region" description="Helical" evidence="7">
    <location>
        <begin position="128"/>
        <end position="149"/>
    </location>
</feature>
<evidence type="ECO:0000256" key="4">
    <source>
        <dbReference type="ARBA" id="ARBA00022989"/>
    </source>
</evidence>
<evidence type="ECO:0000256" key="2">
    <source>
        <dbReference type="ARBA" id="ARBA00007511"/>
    </source>
</evidence>
<reference evidence="8 9" key="1">
    <citation type="submission" date="2017-03" db="EMBL/GenBank/DDBJ databases">
        <title>Lifting the veil on microbial sulfur biogeochemistry in mining wastewaters.</title>
        <authorList>
            <person name="Kantor R.S."/>
            <person name="Colenbrander Nelson T."/>
            <person name="Marshall S."/>
            <person name="Bennett D."/>
            <person name="Apte S."/>
            <person name="Camacho D."/>
            <person name="Thomas B.C."/>
            <person name="Warren L.A."/>
            <person name="Banfield J.F."/>
        </authorList>
    </citation>
    <scope>NUCLEOTIDE SEQUENCE [LARGE SCALE GENOMIC DNA]</scope>
    <source>
        <strain evidence="8">32-69-9</strain>
    </source>
</reference>
<keyword evidence="5 7" id="KW-0472">Membrane</keyword>
<dbReference type="InterPro" id="IPR005496">
    <property type="entry name" value="Integral_membrane_TerC"/>
</dbReference>
<dbReference type="EMBL" id="NCEB01000004">
    <property type="protein sequence ID" value="OYX35373.1"/>
    <property type="molecule type" value="Genomic_DNA"/>
</dbReference>
<evidence type="ECO:0000256" key="5">
    <source>
        <dbReference type="ARBA" id="ARBA00023136"/>
    </source>
</evidence>
<dbReference type="GO" id="GO:0016020">
    <property type="term" value="C:membrane"/>
    <property type="evidence" value="ECO:0007669"/>
    <property type="project" value="UniProtKB-SubCell"/>
</dbReference>
<name>A0A258FU12_9CAUL</name>
<evidence type="ECO:0000313" key="9">
    <source>
        <dbReference type="Proteomes" id="UP000215595"/>
    </source>
</evidence>
<accession>A0A258FU12</accession>
<feature type="transmembrane region" description="Helical" evidence="7">
    <location>
        <begin position="161"/>
        <end position="180"/>
    </location>
</feature>
<keyword evidence="3 7" id="KW-0812">Transmembrane</keyword>
<evidence type="ECO:0000256" key="6">
    <source>
        <dbReference type="SAM" id="MobiDB-lite"/>
    </source>
</evidence>
<keyword evidence="4 7" id="KW-1133">Transmembrane helix</keyword>
<dbReference type="PANTHER" id="PTHR30238:SF4">
    <property type="entry name" value="SLL1022 PROTEIN"/>
    <property type="match status" value="1"/>
</dbReference>
<feature type="transmembrane region" description="Helical" evidence="7">
    <location>
        <begin position="12"/>
        <end position="35"/>
    </location>
</feature>
<feature type="region of interest" description="Disordered" evidence="6">
    <location>
        <begin position="246"/>
        <end position="276"/>
    </location>
</feature>
<evidence type="ECO:0000256" key="3">
    <source>
        <dbReference type="ARBA" id="ARBA00022692"/>
    </source>
</evidence>
<feature type="transmembrane region" description="Helical" evidence="7">
    <location>
        <begin position="88"/>
        <end position="107"/>
    </location>
</feature>
<sequence length="276" mass="29483">MLDSIVPLLSDPAAWAALVTLVVLEVVLGIDNLIFISILSNKLPEHQRQRVRRIGIALALVMRLALLSIIAWLVGLVEPVFTVMGNTFSWKDLILIAGGLFLVWKATKEIHHTVDPTPSHDVLDKKDTAIMNAGSAIVQIIILDLVFSIDSILTAVGMTEHLPIMVVAVLAAVTVMLLAADPLANFIAKNPGVVMLALGFLLMIGMVLIADGFGYHVPKGYIYAAMAFSAGVEALNMLSRSSQSKQDKAKAARQAADAAEARARAAEAEAATDTAR</sequence>
<feature type="transmembrane region" description="Helical" evidence="7">
    <location>
        <begin position="56"/>
        <end position="76"/>
    </location>
</feature>
<proteinExistence type="inferred from homology"/>
<feature type="transmembrane region" description="Helical" evidence="7">
    <location>
        <begin position="221"/>
        <end position="238"/>
    </location>
</feature>
<dbReference type="Pfam" id="PF03741">
    <property type="entry name" value="TerC"/>
    <property type="match status" value="1"/>
</dbReference>
<gene>
    <name evidence="8" type="ORF">B7Z01_02710</name>
</gene>
<evidence type="ECO:0000313" key="8">
    <source>
        <dbReference type="EMBL" id="OYX35373.1"/>
    </source>
</evidence>